<name>A0ACD1GLB2_9EURO</name>
<dbReference type="EMBL" id="KZ825315">
    <property type="protein sequence ID" value="RAH50037.1"/>
    <property type="molecule type" value="Genomic_DNA"/>
</dbReference>
<gene>
    <name evidence="1" type="ORF">BO95DRAFT_220358</name>
</gene>
<accession>A0ACD1GLB2</accession>
<organism evidence="1 2">
    <name type="scientific">Aspergillus brunneoviolaceus CBS 621.78</name>
    <dbReference type="NCBI Taxonomy" id="1450534"/>
    <lineage>
        <taxon>Eukaryota</taxon>
        <taxon>Fungi</taxon>
        <taxon>Dikarya</taxon>
        <taxon>Ascomycota</taxon>
        <taxon>Pezizomycotina</taxon>
        <taxon>Eurotiomycetes</taxon>
        <taxon>Eurotiomycetidae</taxon>
        <taxon>Eurotiales</taxon>
        <taxon>Aspergillaceae</taxon>
        <taxon>Aspergillus</taxon>
        <taxon>Aspergillus subgen. Circumdati</taxon>
    </lineage>
</organism>
<proteinExistence type="predicted"/>
<dbReference type="Proteomes" id="UP000249057">
    <property type="component" value="Unassembled WGS sequence"/>
</dbReference>
<evidence type="ECO:0000313" key="2">
    <source>
        <dbReference type="Proteomes" id="UP000249057"/>
    </source>
</evidence>
<evidence type="ECO:0000313" key="1">
    <source>
        <dbReference type="EMBL" id="RAH50037.1"/>
    </source>
</evidence>
<sequence length="60" mass="6446">MNAKYGISTQGFNIVDQTVHPTNPNACILRASNQNPEQNHGISIINDAGREPHACSISLS</sequence>
<reference evidence="1" key="1">
    <citation type="submission" date="2018-02" db="EMBL/GenBank/DDBJ databases">
        <title>The genomes of Aspergillus section Nigri reveals drivers in fungal speciation.</title>
        <authorList>
            <consortium name="DOE Joint Genome Institute"/>
            <person name="Vesth T.C."/>
            <person name="Nybo J."/>
            <person name="Theobald S."/>
            <person name="Brandl J."/>
            <person name="Frisvad J.C."/>
            <person name="Nielsen K.F."/>
            <person name="Lyhne E.K."/>
            <person name="Kogle M.E."/>
            <person name="Kuo A."/>
            <person name="Riley R."/>
            <person name="Clum A."/>
            <person name="Nolan M."/>
            <person name="Lipzen A."/>
            <person name="Salamov A."/>
            <person name="Henrissat B."/>
            <person name="Wiebenga A."/>
            <person name="De vries R.P."/>
            <person name="Grigoriev I.V."/>
            <person name="Mortensen U.H."/>
            <person name="Andersen M.R."/>
            <person name="Baker S.E."/>
        </authorList>
    </citation>
    <scope>NUCLEOTIDE SEQUENCE</scope>
    <source>
        <strain evidence="1">CBS 621.78</strain>
    </source>
</reference>
<protein>
    <submittedName>
        <fullName evidence="1">Uncharacterized protein</fullName>
    </submittedName>
</protein>
<keyword evidence="2" id="KW-1185">Reference proteome</keyword>